<evidence type="ECO:0000313" key="10">
    <source>
        <dbReference type="Proteomes" id="UP000256304"/>
    </source>
</evidence>
<comment type="caution">
    <text evidence="9">The sequence shown here is derived from an EMBL/GenBank/DDBJ whole genome shotgun (WGS) entry which is preliminary data.</text>
</comment>
<dbReference type="PANTHER" id="PTHR34975">
    <property type="entry name" value="SPORE GERMINATION PROTEIN A2"/>
    <property type="match status" value="1"/>
</dbReference>
<reference evidence="9 10" key="1">
    <citation type="submission" date="2018-08" db="EMBL/GenBank/DDBJ databases">
        <title>Genomic Encyclopedia of Type Strains, Phase III (KMG-III): the genomes of soil and plant-associated and newly described type strains.</title>
        <authorList>
            <person name="Whitman W."/>
        </authorList>
    </citation>
    <scope>NUCLEOTIDE SEQUENCE [LARGE SCALE GENOMIC DNA]</scope>
    <source>
        <strain evidence="9 10">CGMCC 1.10966</strain>
    </source>
</reference>
<evidence type="ECO:0000256" key="7">
    <source>
        <dbReference type="ARBA" id="ARBA00023136"/>
    </source>
</evidence>
<dbReference type="EMBL" id="QTTN01000004">
    <property type="protein sequence ID" value="REE91643.1"/>
    <property type="molecule type" value="Genomic_DNA"/>
</dbReference>
<evidence type="ECO:0000256" key="5">
    <source>
        <dbReference type="ARBA" id="ARBA00022692"/>
    </source>
</evidence>
<comment type="subcellular location">
    <subcellularLocation>
        <location evidence="1">Membrane</location>
        <topology evidence="1">Multi-pass membrane protein</topology>
    </subcellularLocation>
</comment>
<keyword evidence="7 8" id="KW-0472">Membrane</keyword>
<dbReference type="InterPro" id="IPR004761">
    <property type="entry name" value="Spore_GerAB"/>
</dbReference>
<evidence type="ECO:0000256" key="8">
    <source>
        <dbReference type="SAM" id="Phobius"/>
    </source>
</evidence>
<organism evidence="9 10">
    <name type="scientific">Paenibacillus taihuensis</name>
    <dbReference type="NCBI Taxonomy" id="1156355"/>
    <lineage>
        <taxon>Bacteria</taxon>
        <taxon>Bacillati</taxon>
        <taxon>Bacillota</taxon>
        <taxon>Bacilli</taxon>
        <taxon>Bacillales</taxon>
        <taxon>Paenibacillaceae</taxon>
        <taxon>Paenibacillus</taxon>
    </lineage>
</organism>
<feature type="transmembrane region" description="Helical" evidence="8">
    <location>
        <begin position="141"/>
        <end position="160"/>
    </location>
</feature>
<keyword evidence="5 8" id="KW-0812">Transmembrane</keyword>
<keyword evidence="10" id="KW-1185">Reference proteome</keyword>
<sequence>MKEKITHFQLGFLLFGFIAGFESMFLTESKLMKQDVWIANLFNTAAGIGLLWIISFVQRQFPNLNLTEICDKLLGRWFSKVLLCVYLLNNLETESGGFRAVSMFYTTVILPNTSSDYLIFLYTACSTYAVYIGLGTLARTNLAILPFFLLGFLVTCLFIIPEIQTNPFLPQLKSSLPNRVVGSIHLFTFTFSQVITFGFLMSRVENMKKIFPSCAIAILMTSIYLIMISYLTLSSVGFNYVQTSTYPFFSMIQMVKFGEYLERIEVLLVGLWTVLTLVYIVIMQYVFTLVAGHVFGISKMKPFVVAIGLLCFVHTSKSYIRTADHFTYGIKIYPLSSLLPCVAFPVILLVLTLIKRRREVKSL</sequence>
<feature type="transmembrane region" description="Helical" evidence="8">
    <location>
        <begin position="37"/>
        <end position="57"/>
    </location>
</feature>
<dbReference type="Pfam" id="PF03845">
    <property type="entry name" value="Spore_permease"/>
    <property type="match status" value="1"/>
</dbReference>
<dbReference type="Proteomes" id="UP000256304">
    <property type="component" value="Unassembled WGS sequence"/>
</dbReference>
<evidence type="ECO:0000256" key="1">
    <source>
        <dbReference type="ARBA" id="ARBA00004141"/>
    </source>
</evidence>
<feature type="transmembrane region" description="Helical" evidence="8">
    <location>
        <begin position="180"/>
        <end position="201"/>
    </location>
</feature>
<dbReference type="PANTHER" id="PTHR34975:SF2">
    <property type="entry name" value="SPORE GERMINATION PROTEIN A2"/>
    <property type="match status" value="1"/>
</dbReference>
<dbReference type="GO" id="GO:0016020">
    <property type="term" value="C:membrane"/>
    <property type="evidence" value="ECO:0007669"/>
    <property type="project" value="UniProtKB-SubCell"/>
</dbReference>
<name>A0A3D9SCL1_9BACL</name>
<evidence type="ECO:0000256" key="3">
    <source>
        <dbReference type="ARBA" id="ARBA00022448"/>
    </source>
</evidence>
<evidence type="ECO:0000256" key="6">
    <source>
        <dbReference type="ARBA" id="ARBA00022989"/>
    </source>
</evidence>
<keyword evidence="4" id="KW-0309">Germination</keyword>
<comment type="similarity">
    <text evidence="2">Belongs to the amino acid-polyamine-organocation (APC) superfamily. Spore germination protein (SGP) (TC 2.A.3.9) family.</text>
</comment>
<feature type="transmembrane region" description="Helical" evidence="8">
    <location>
        <begin position="332"/>
        <end position="354"/>
    </location>
</feature>
<keyword evidence="3" id="KW-0813">Transport</keyword>
<dbReference type="NCBIfam" id="TIGR00912">
    <property type="entry name" value="2A0309"/>
    <property type="match status" value="1"/>
</dbReference>
<evidence type="ECO:0000256" key="2">
    <source>
        <dbReference type="ARBA" id="ARBA00007998"/>
    </source>
</evidence>
<gene>
    <name evidence="9" type="ORF">A8990_104151</name>
</gene>
<evidence type="ECO:0000256" key="4">
    <source>
        <dbReference type="ARBA" id="ARBA00022544"/>
    </source>
</evidence>
<feature type="transmembrane region" description="Helical" evidence="8">
    <location>
        <begin position="303"/>
        <end position="320"/>
    </location>
</feature>
<accession>A0A3D9SCL1</accession>
<dbReference type="RefSeq" id="WP_181909412.1">
    <property type="nucleotide sequence ID" value="NZ_QTTN01000004.1"/>
</dbReference>
<feature type="transmembrane region" description="Helical" evidence="8">
    <location>
        <begin position="117"/>
        <end position="134"/>
    </location>
</feature>
<evidence type="ECO:0000313" key="9">
    <source>
        <dbReference type="EMBL" id="REE91643.1"/>
    </source>
</evidence>
<feature type="transmembrane region" description="Helical" evidence="8">
    <location>
        <begin position="6"/>
        <end position="25"/>
    </location>
</feature>
<dbReference type="AlphaFoldDB" id="A0A3D9SCL1"/>
<keyword evidence="6 8" id="KW-1133">Transmembrane helix</keyword>
<protein>
    <submittedName>
        <fullName evidence="9">Spore germination protein (Amino acid permease)</fullName>
    </submittedName>
</protein>
<dbReference type="GO" id="GO:0009847">
    <property type="term" value="P:spore germination"/>
    <property type="evidence" value="ECO:0007669"/>
    <property type="project" value="InterPro"/>
</dbReference>
<feature type="transmembrane region" description="Helical" evidence="8">
    <location>
        <begin position="213"/>
        <end position="233"/>
    </location>
</feature>
<feature type="transmembrane region" description="Helical" evidence="8">
    <location>
        <begin position="266"/>
        <end position="291"/>
    </location>
</feature>
<proteinExistence type="inferred from homology"/>